<dbReference type="RefSeq" id="WP_045537997.1">
    <property type="nucleotide sequence ID" value="NZ_BAAARB010000040.1"/>
</dbReference>
<keyword evidence="3" id="KW-1185">Reference proteome</keyword>
<organism evidence="2 3">
    <name type="scientific">Gordonia cholesterolivorans</name>
    <dbReference type="NCBI Taxonomy" id="559625"/>
    <lineage>
        <taxon>Bacteria</taxon>
        <taxon>Bacillati</taxon>
        <taxon>Actinomycetota</taxon>
        <taxon>Actinomycetes</taxon>
        <taxon>Mycobacteriales</taxon>
        <taxon>Gordoniaceae</taxon>
        <taxon>Gordonia</taxon>
    </lineage>
</organism>
<keyword evidence="1" id="KW-0812">Transmembrane</keyword>
<keyword evidence="1" id="KW-1133">Transmembrane helix</keyword>
<name>A0ABP5V4Z2_9ACTN</name>
<evidence type="ECO:0000313" key="3">
    <source>
        <dbReference type="Proteomes" id="UP001501170"/>
    </source>
</evidence>
<feature type="transmembrane region" description="Helical" evidence="1">
    <location>
        <begin position="63"/>
        <end position="80"/>
    </location>
</feature>
<dbReference type="Proteomes" id="UP001501170">
    <property type="component" value="Unassembled WGS sequence"/>
</dbReference>
<evidence type="ECO:0008006" key="4">
    <source>
        <dbReference type="Google" id="ProtNLM"/>
    </source>
</evidence>
<sequence length="87" mass="8914">MLIIGIVLWGMLIGAAAQLILGTGRKGLNWGMALASGLIGSFVGGLLISLIAGDGIEFRPSGIIGSIIGALIVSAIWIAVDRQRAEK</sequence>
<evidence type="ECO:0000313" key="2">
    <source>
        <dbReference type="EMBL" id="GAA2394402.1"/>
    </source>
</evidence>
<proteinExistence type="predicted"/>
<dbReference type="EMBL" id="BAAARB010000040">
    <property type="protein sequence ID" value="GAA2394402.1"/>
    <property type="molecule type" value="Genomic_DNA"/>
</dbReference>
<feature type="transmembrane region" description="Helical" evidence="1">
    <location>
        <begin position="27"/>
        <end position="51"/>
    </location>
</feature>
<evidence type="ECO:0000256" key="1">
    <source>
        <dbReference type="SAM" id="Phobius"/>
    </source>
</evidence>
<reference evidence="3" key="1">
    <citation type="journal article" date="2019" name="Int. J. Syst. Evol. Microbiol.">
        <title>The Global Catalogue of Microorganisms (GCM) 10K type strain sequencing project: providing services to taxonomists for standard genome sequencing and annotation.</title>
        <authorList>
            <consortium name="The Broad Institute Genomics Platform"/>
            <consortium name="The Broad Institute Genome Sequencing Center for Infectious Disease"/>
            <person name="Wu L."/>
            <person name="Ma J."/>
        </authorList>
    </citation>
    <scope>NUCLEOTIDE SEQUENCE [LARGE SCALE GENOMIC DNA]</scope>
    <source>
        <strain evidence="3">JCM 16227</strain>
    </source>
</reference>
<keyword evidence="1" id="KW-0472">Membrane</keyword>
<comment type="caution">
    <text evidence="2">The sequence shown here is derived from an EMBL/GenBank/DDBJ whole genome shotgun (WGS) entry which is preliminary data.</text>
</comment>
<accession>A0ABP5V4Z2</accession>
<protein>
    <recommendedName>
        <fullName evidence="4">GlsB/YeaQ/YmgE family stress response membrane protein</fullName>
    </recommendedName>
</protein>
<gene>
    <name evidence="2" type="ORF">GCM10009855_37240</name>
</gene>